<dbReference type="EC" id="3.1.1.-" evidence="5"/>
<dbReference type="GO" id="GO:0000049">
    <property type="term" value="F:tRNA binding"/>
    <property type="evidence" value="ECO:0007669"/>
    <property type="project" value="UniProtKB-UniRule"/>
</dbReference>
<keyword evidence="3 5" id="KW-0820">tRNA-binding</keyword>
<protein>
    <recommendedName>
        <fullName evidence="5">D-aminoacyl-tRNA deacylase</fullName>
        <shortName evidence="5">DTD</shortName>
        <ecNumber evidence="5">3.1.1.96</ecNumber>
    </recommendedName>
    <alternativeName>
        <fullName evidence="5">Gly-tRNA(Ala) deacylase</fullName>
        <ecNumber evidence="5">3.1.1.-</ecNumber>
    </alternativeName>
</protein>
<dbReference type="GO" id="GO:0019478">
    <property type="term" value="P:D-amino acid catabolic process"/>
    <property type="evidence" value="ECO:0007669"/>
    <property type="project" value="UniProtKB-UniRule"/>
</dbReference>
<dbReference type="CDD" id="cd00563">
    <property type="entry name" value="Dtyr_deacylase"/>
    <property type="match status" value="1"/>
</dbReference>
<dbReference type="Gene3D" id="3.50.80.10">
    <property type="entry name" value="D-tyrosyl-tRNA(Tyr) deacylase"/>
    <property type="match status" value="1"/>
</dbReference>
<keyword evidence="4 5" id="KW-0694">RNA-binding</keyword>
<comment type="domain">
    <text evidence="5">A Gly-cisPro motif from one monomer fits into the active site of the other monomer to allow specific chiral rejection of L-amino acids.</text>
</comment>
<keyword evidence="7" id="KW-1185">Reference proteome</keyword>
<sequence>MKIIVQRVTKASVTTDEKVIGKIGIGLLLLVGIGPDDTIFDLTYAVRKITNLRIFSDQAGKMNLSIQDIHGAVLSVSQFTLYADIKNGNRPSFTKAAEPTLAEQMYQQFNQMLKEFVSVEQGRFGANMAVESVNDGPVTIILDTKDASV</sequence>
<comment type="caution">
    <text evidence="6">The sequence shown here is derived from an EMBL/GenBank/DDBJ whole genome shotgun (WGS) entry which is preliminary data.</text>
</comment>
<evidence type="ECO:0000256" key="4">
    <source>
        <dbReference type="ARBA" id="ARBA00022884"/>
    </source>
</evidence>
<keyword evidence="5 6" id="KW-0378">Hydrolase</keyword>
<dbReference type="EMBL" id="SDGZ01000030">
    <property type="protein sequence ID" value="TYC47819.1"/>
    <property type="molecule type" value="Genomic_DNA"/>
</dbReference>
<evidence type="ECO:0000256" key="2">
    <source>
        <dbReference type="ARBA" id="ARBA00022490"/>
    </source>
</evidence>
<reference evidence="6 7" key="1">
    <citation type="submission" date="2019-01" db="EMBL/GenBank/DDBJ databases">
        <title>Weissella sp. nov., a novel lactic acid bacterium isolated from animal feces.</title>
        <authorList>
            <person name="Wang L.-T."/>
        </authorList>
    </citation>
    <scope>NUCLEOTIDE SEQUENCE [LARGE SCALE GENOMIC DNA]</scope>
    <source>
        <strain evidence="6 7">8H-2</strain>
    </source>
</reference>
<dbReference type="InterPro" id="IPR023509">
    <property type="entry name" value="DTD-like_sf"/>
</dbReference>
<dbReference type="AlphaFoldDB" id="A0A6C2C2B3"/>
<evidence type="ECO:0000256" key="3">
    <source>
        <dbReference type="ARBA" id="ARBA00022555"/>
    </source>
</evidence>
<dbReference type="PANTHER" id="PTHR10472:SF5">
    <property type="entry name" value="D-AMINOACYL-TRNA DEACYLASE 1"/>
    <property type="match status" value="1"/>
</dbReference>
<dbReference type="OrthoDB" id="9801395at2"/>
<comment type="subunit">
    <text evidence="5">Homodimer.</text>
</comment>
<comment type="subcellular location">
    <subcellularLocation>
        <location evidence="5">Cytoplasm</location>
    </subcellularLocation>
</comment>
<dbReference type="FunFam" id="3.50.80.10:FF:000001">
    <property type="entry name" value="D-aminoacyl-tRNA deacylase"/>
    <property type="match status" value="1"/>
</dbReference>
<dbReference type="GO" id="GO:0005737">
    <property type="term" value="C:cytoplasm"/>
    <property type="evidence" value="ECO:0007669"/>
    <property type="project" value="UniProtKB-SubCell"/>
</dbReference>
<evidence type="ECO:0000256" key="1">
    <source>
        <dbReference type="ARBA" id="ARBA00009673"/>
    </source>
</evidence>
<comment type="catalytic activity">
    <reaction evidence="5">
        <text>glycyl-tRNA(Ala) + H2O = tRNA(Ala) + glycine + H(+)</text>
        <dbReference type="Rhea" id="RHEA:53744"/>
        <dbReference type="Rhea" id="RHEA-COMP:9657"/>
        <dbReference type="Rhea" id="RHEA-COMP:13640"/>
        <dbReference type="ChEBI" id="CHEBI:15377"/>
        <dbReference type="ChEBI" id="CHEBI:15378"/>
        <dbReference type="ChEBI" id="CHEBI:57305"/>
        <dbReference type="ChEBI" id="CHEBI:78442"/>
        <dbReference type="ChEBI" id="CHEBI:78522"/>
    </reaction>
</comment>
<dbReference type="InterPro" id="IPR003732">
    <property type="entry name" value="Daa-tRNA_deacyls_DTD"/>
</dbReference>
<proteinExistence type="inferred from homology"/>
<dbReference type="Pfam" id="PF02580">
    <property type="entry name" value="Tyr_Deacylase"/>
    <property type="match status" value="1"/>
</dbReference>
<evidence type="ECO:0000313" key="6">
    <source>
        <dbReference type="EMBL" id="TYC47819.1"/>
    </source>
</evidence>
<dbReference type="EC" id="3.1.1.96" evidence="5"/>
<dbReference type="HAMAP" id="MF_00518">
    <property type="entry name" value="Deacylase_Dtd"/>
    <property type="match status" value="1"/>
</dbReference>
<feature type="short sequence motif" description="Gly-cisPro motif, important for rejection of L-amino acids" evidence="5">
    <location>
        <begin position="136"/>
        <end position="137"/>
    </location>
</feature>
<dbReference type="Proteomes" id="UP000371977">
    <property type="component" value="Unassembled WGS sequence"/>
</dbReference>
<comment type="function">
    <text evidence="5">An aminoacyl-tRNA editing enzyme that deacylates mischarged D-aminoacyl-tRNAs. Also deacylates mischarged glycyl-tRNA(Ala), protecting cells against glycine mischarging by AlaRS. Acts via tRNA-based rather than protein-based catalysis; rejects L-amino acids rather than detecting D-amino acids in the active site. By recycling D-aminoacyl-tRNA to D-amino acids and free tRNA molecules, this enzyme counteracts the toxicity associated with the formation of D-aminoacyl-tRNA entities in vivo and helps enforce protein L-homochirality.</text>
</comment>
<accession>A0A6C2C2B3</accession>
<gene>
    <name evidence="5" type="primary">dtd</name>
    <name evidence="6" type="ORF">ESZ50_11365</name>
</gene>
<comment type="similarity">
    <text evidence="1 5">Belongs to the DTD family.</text>
</comment>
<dbReference type="RefSeq" id="WP_148624069.1">
    <property type="nucleotide sequence ID" value="NZ_SDGZ01000030.1"/>
</dbReference>
<organism evidence="6 7">
    <name type="scientific">Weissella muntiaci</name>
    <dbReference type="NCBI Taxonomy" id="2508881"/>
    <lineage>
        <taxon>Bacteria</taxon>
        <taxon>Bacillati</taxon>
        <taxon>Bacillota</taxon>
        <taxon>Bacilli</taxon>
        <taxon>Lactobacillales</taxon>
        <taxon>Lactobacillaceae</taxon>
        <taxon>Weissella</taxon>
    </lineage>
</organism>
<dbReference type="PANTHER" id="PTHR10472">
    <property type="entry name" value="D-TYROSYL-TRNA TYR DEACYLASE"/>
    <property type="match status" value="1"/>
</dbReference>
<evidence type="ECO:0000313" key="7">
    <source>
        <dbReference type="Proteomes" id="UP000371977"/>
    </source>
</evidence>
<dbReference type="NCBIfam" id="TIGR00256">
    <property type="entry name" value="D-aminoacyl-tRNA deacylase"/>
    <property type="match status" value="1"/>
</dbReference>
<dbReference type="GO" id="GO:0106026">
    <property type="term" value="F:Gly-tRNA(Ala) deacylase activity"/>
    <property type="evidence" value="ECO:0007669"/>
    <property type="project" value="UniProtKB-UniRule"/>
</dbReference>
<dbReference type="GO" id="GO:0043908">
    <property type="term" value="F:Ser(Gly)-tRNA(Ala) hydrolase activity"/>
    <property type="evidence" value="ECO:0007669"/>
    <property type="project" value="UniProtKB-UniRule"/>
</dbReference>
<name>A0A6C2C2B3_9LACO</name>
<evidence type="ECO:0000256" key="5">
    <source>
        <dbReference type="HAMAP-Rule" id="MF_00518"/>
    </source>
</evidence>
<comment type="catalytic activity">
    <reaction evidence="5">
        <text>a D-aminoacyl-tRNA + H2O = a tRNA + a D-alpha-amino acid + H(+)</text>
        <dbReference type="Rhea" id="RHEA:13953"/>
        <dbReference type="Rhea" id="RHEA-COMP:10123"/>
        <dbReference type="Rhea" id="RHEA-COMP:10124"/>
        <dbReference type="ChEBI" id="CHEBI:15377"/>
        <dbReference type="ChEBI" id="CHEBI:15378"/>
        <dbReference type="ChEBI" id="CHEBI:59871"/>
        <dbReference type="ChEBI" id="CHEBI:78442"/>
        <dbReference type="ChEBI" id="CHEBI:79333"/>
        <dbReference type="EC" id="3.1.1.96"/>
    </reaction>
</comment>
<dbReference type="GO" id="GO:0051500">
    <property type="term" value="F:D-tyrosyl-tRNA(Tyr) deacylase activity"/>
    <property type="evidence" value="ECO:0007669"/>
    <property type="project" value="TreeGrafter"/>
</dbReference>
<dbReference type="SUPFAM" id="SSF69500">
    <property type="entry name" value="DTD-like"/>
    <property type="match status" value="1"/>
</dbReference>
<keyword evidence="2 5" id="KW-0963">Cytoplasm</keyword>